<evidence type="ECO:0000256" key="1">
    <source>
        <dbReference type="ARBA" id="ARBA00022679"/>
    </source>
</evidence>
<dbReference type="Gene3D" id="3.40.250.10">
    <property type="entry name" value="Rhodanese-like domain"/>
    <property type="match status" value="2"/>
</dbReference>
<evidence type="ECO:0000259" key="3">
    <source>
        <dbReference type="PROSITE" id="PS50206"/>
    </source>
</evidence>
<dbReference type="PANTHER" id="PTHR11364">
    <property type="entry name" value="THIOSULFATE SULFERTANSFERASE"/>
    <property type="match status" value="1"/>
</dbReference>
<dbReference type="PROSITE" id="PS50206">
    <property type="entry name" value="RHODANESE_3"/>
    <property type="match status" value="2"/>
</dbReference>
<dbReference type="PANTHER" id="PTHR11364:SF27">
    <property type="entry name" value="SULFURTRANSFERASE"/>
    <property type="match status" value="1"/>
</dbReference>
<keyword evidence="5" id="KW-1185">Reference proteome</keyword>
<dbReference type="OrthoDB" id="270167at2759"/>
<dbReference type="Pfam" id="PF00581">
    <property type="entry name" value="Rhodanese"/>
    <property type="match status" value="2"/>
</dbReference>
<dbReference type="FunFam" id="3.40.250.10:FF:000001">
    <property type="entry name" value="Sulfurtransferase"/>
    <property type="match status" value="1"/>
</dbReference>
<dbReference type="InterPro" id="IPR001763">
    <property type="entry name" value="Rhodanese-like_dom"/>
</dbReference>
<dbReference type="Proteomes" id="UP000664859">
    <property type="component" value="Unassembled WGS sequence"/>
</dbReference>
<organism evidence="4 5">
    <name type="scientific">Tribonema minus</name>
    <dbReference type="NCBI Taxonomy" id="303371"/>
    <lineage>
        <taxon>Eukaryota</taxon>
        <taxon>Sar</taxon>
        <taxon>Stramenopiles</taxon>
        <taxon>Ochrophyta</taxon>
        <taxon>PX clade</taxon>
        <taxon>Xanthophyceae</taxon>
        <taxon>Tribonematales</taxon>
        <taxon>Tribonemataceae</taxon>
        <taxon>Tribonema</taxon>
    </lineage>
</organism>
<evidence type="ECO:0000256" key="2">
    <source>
        <dbReference type="ARBA" id="ARBA00022737"/>
    </source>
</evidence>
<keyword evidence="2" id="KW-0677">Repeat</keyword>
<dbReference type="InterPro" id="IPR001307">
    <property type="entry name" value="Thiosulphate_STrfase_CS"/>
</dbReference>
<accession>A0A836CBP8</accession>
<proteinExistence type="predicted"/>
<sequence>MNTFSGPLVTPSELQDALKTQRPSVKVLDASWHLGDRGRGKAEYLKGHIPGAMFFDIDAVADTSSSLPHMLPSAGVFSDKVSAMGIGNDQSVVVYAAEGSFSAARCWWTFKVFGHDAVHVLDGGLPAWVGAGGALEEGEVKGQDIRPSRGLVQKSGNTWLLNQKAFKATLRPQMLRTWRQVLDASTARSGQIVDARSMARFKAEAPEPRPGLAGGHIPGSLCVPFTEVLMTGDWTRFKSSEEIREVFQSAGIDVDSPDPLITSCGSGVTAAVLTMALHLAGRDCTTSPVYDGSWSEWGGRDDLPKET</sequence>
<gene>
    <name evidence="4" type="ORF">JKP88DRAFT_201586</name>
</gene>
<keyword evidence="1" id="KW-0808">Transferase</keyword>
<dbReference type="AlphaFoldDB" id="A0A836CBP8"/>
<dbReference type="InterPro" id="IPR045078">
    <property type="entry name" value="TST/MPST-like"/>
</dbReference>
<dbReference type="CDD" id="cd01448">
    <property type="entry name" value="TST_Repeat_1"/>
    <property type="match status" value="1"/>
</dbReference>
<feature type="domain" description="Rhodanese" evidence="3">
    <location>
        <begin position="21"/>
        <end position="137"/>
    </location>
</feature>
<evidence type="ECO:0000313" key="5">
    <source>
        <dbReference type="Proteomes" id="UP000664859"/>
    </source>
</evidence>
<dbReference type="InterPro" id="IPR036873">
    <property type="entry name" value="Rhodanese-like_dom_sf"/>
</dbReference>
<comment type="caution">
    <text evidence="4">The sequence shown here is derived from an EMBL/GenBank/DDBJ whole genome shotgun (WGS) entry which is preliminary data.</text>
</comment>
<dbReference type="SMART" id="SM00450">
    <property type="entry name" value="RHOD"/>
    <property type="match status" value="2"/>
</dbReference>
<dbReference type="GO" id="GO:0004792">
    <property type="term" value="F:thiosulfate-cyanide sulfurtransferase activity"/>
    <property type="evidence" value="ECO:0007669"/>
    <property type="project" value="InterPro"/>
</dbReference>
<dbReference type="EMBL" id="JAFCMP010000515">
    <property type="protein sequence ID" value="KAG5178361.1"/>
    <property type="molecule type" value="Genomic_DNA"/>
</dbReference>
<dbReference type="GO" id="GO:0005739">
    <property type="term" value="C:mitochondrion"/>
    <property type="evidence" value="ECO:0007669"/>
    <property type="project" value="TreeGrafter"/>
</dbReference>
<evidence type="ECO:0000313" key="4">
    <source>
        <dbReference type="EMBL" id="KAG5178361.1"/>
    </source>
</evidence>
<dbReference type="CDD" id="cd01449">
    <property type="entry name" value="TST_Repeat_2"/>
    <property type="match status" value="1"/>
</dbReference>
<protein>
    <submittedName>
        <fullName evidence="4">Rhodanese-like domain-containing protein</fullName>
    </submittedName>
</protein>
<feature type="domain" description="Rhodanese" evidence="3">
    <location>
        <begin position="186"/>
        <end position="306"/>
    </location>
</feature>
<name>A0A836CBP8_9STRA</name>
<reference evidence="4" key="1">
    <citation type="submission" date="2021-02" db="EMBL/GenBank/DDBJ databases">
        <title>First Annotated Genome of the Yellow-green Alga Tribonema minus.</title>
        <authorList>
            <person name="Mahan K.M."/>
        </authorList>
    </citation>
    <scope>NUCLEOTIDE SEQUENCE</scope>
    <source>
        <strain evidence="4">UTEX B ZZ1240</strain>
    </source>
</reference>
<dbReference type="SUPFAM" id="SSF52821">
    <property type="entry name" value="Rhodanese/Cell cycle control phosphatase"/>
    <property type="match status" value="2"/>
</dbReference>
<dbReference type="PROSITE" id="PS00380">
    <property type="entry name" value="RHODANESE_1"/>
    <property type="match status" value="1"/>
</dbReference>